<keyword evidence="3" id="KW-1185">Reference proteome</keyword>
<evidence type="ECO:0000313" key="1">
    <source>
        <dbReference type="EMBL" id="GMF58893.1"/>
    </source>
</evidence>
<reference evidence="1" key="1">
    <citation type="submission" date="2023-04" db="EMBL/GenBank/DDBJ databases">
        <title>Phytophthora fragariaefolia NBRC 109709.</title>
        <authorList>
            <person name="Ichikawa N."/>
            <person name="Sato H."/>
            <person name="Tonouchi N."/>
        </authorList>
    </citation>
    <scope>NUCLEOTIDE SEQUENCE</scope>
    <source>
        <strain evidence="1">NBRC 109709</strain>
    </source>
</reference>
<sequence length="254" mass="29364">MYQYIASMRVRDDVPLDNSIVWALYSNAAYAVKLPDSTASGFIDVCGGEFTKTISSDISAWEHDKNLPLVGYDLRSKAYNISIADSCITAICGNFYTFVDAYNNRLLYYSSPILHIIKYTTLVKEPLFMLFCNCRVLKLLEAESDGSVVWWPSRALEFSIQRCLWESWIFSVKLVNWEWHVGIRIPWIQTMSTSDTCIGLRQINILVVRFVAYQWDSHTESALKWLLFIPLKHRDSLRMHNVIDTPRTEDASTY</sequence>
<gene>
    <name evidence="1" type="ORF">Pfra01_002540200</name>
    <name evidence="2" type="ORF">Pfra01_002838400</name>
</gene>
<protein>
    <submittedName>
        <fullName evidence="1">Unnamed protein product</fullName>
    </submittedName>
</protein>
<dbReference type="AlphaFoldDB" id="A0A9W7D4G2"/>
<organism evidence="1 3">
    <name type="scientific">Phytophthora fragariaefolia</name>
    <dbReference type="NCBI Taxonomy" id="1490495"/>
    <lineage>
        <taxon>Eukaryota</taxon>
        <taxon>Sar</taxon>
        <taxon>Stramenopiles</taxon>
        <taxon>Oomycota</taxon>
        <taxon>Peronosporomycetes</taxon>
        <taxon>Peronosporales</taxon>
        <taxon>Peronosporaceae</taxon>
        <taxon>Phytophthora</taxon>
    </lineage>
</organism>
<name>A0A9W7D4G2_9STRA</name>
<evidence type="ECO:0000313" key="3">
    <source>
        <dbReference type="Proteomes" id="UP001165121"/>
    </source>
</evidence>
<dbReference type="OrthoDB" id="407275at2759"/>
<proteinExistence type="predicted"/>
<dbReference type="Proteomes" id="UP001165121">
    <property type="component" value="Unassembled WGS sequence"/>
</dbReference>
<comment type="caution">
    <text evidence="1">The sequence shown here is derived from an EMBL/GenBank/DDBJ whole genome shotgun (WGS) entry which is preliminary data.</text>
</comment>
<dbReference type="EMBL" id="BSXT01008836">
    <property type="protein sequence ID" value="GMF67495.1"/>
    <property type="molecule type" value="Genomic_DNA"/>
</dbReference>
<evidence type="ECO:0000313" key="2">
    <source>
        <dbReference type="EMBL" id="GMF67495.1"/>
    </source>
</evidence>
<dbReference type="EMBL" id="BSXT01004768">
    <property type="protein sequence ID" value="GMF58893.1"/>
    <property type="molecule type" value="Genomic_DNA"/>
</dbReference>
<accession>A0A9W7D4G2</accession>